<keyword evidence="1" id="KW-0812">Transmembrane</keyword>
<feature type="transmembrane region" description="Helical" evidence="1">
    <location>
        <begin position="142"/>
        <end position="163"/>
    </location>
</feature>
<feature type="transmembrane region" description="Helical" evidence="1">
    <location>
        <begin position="95"/>
        <end position="122"/>
    </location>
</feature>
<organism evidence="2 3">
    <name type="scientific">Lysinibacillus xylanilyticus</name>
    <dbReference type="NCBI Taxonomy" id="582475"/>
    <lineage>
        <taxon>Bacteria</taxon>
        <taxon>Bacillati</taxon>
        <taxon>Bacillota</taxon>
        <taxon>Bacilli</taxon>
        <taxon>Bacillales</taxon>
        <taxon>Bacillaceae</taxon>
        <taxon>Lysinibacillus</taxon>
    </lineage>
</organism>
<keyword evidence="3" id="KW-1185">Reference proteome</keyword>
<reference evidence="2 3" key="1">
    <citation type="submission" date="2022-05" db="EMBL/GenBank/DDBJ databases">
        <title>Genome Sequencing of Bee-Associated Microbes.</title>
        <authorList>
            <person name="Dunlap C."/>
        </authorList>
    </citation>
    <scope>NUCLEOTIDE SEQUENCE [LARGE SCALE GENOMIC DNA]</scope>
    <source>
        <strain evidence="2 3">NRRL BD-083</strain>
    </source>
</reference>
<comment type="caution">
    <text evidence="2">The sequence shown here is derived from an EMBL/GenBank/DDBJ whole genome shotgun (WGS) entry which is preliminary data.</text>
</comment>
<protein>
    <submittedName>
        <fullName evidence="2">ABC transporter permease</fullName>
    </submittedName>
</protein>
<sequence>MKILVKNELLKLKREKFIWFLLALSLLPIAMNVINYIVNSKDSNIKDVYFIFYNQYFMFFPIIVGILVSSVFYIEYKNGTYLNWITYNFSKNKLFWAKIITASFCLFLLVALNYILLLIYGILIDWGEGNLIENIFDITLSYLIMTFSLSVPILLLSTIVMVWSRNIVICSIISIVFSLFSMILIAAPFAYTIFSTFSYRLGLYIIDKEYYFDNTMSATVVGSIAWCSTILILYCLYVFFTSRKLIIEK</sequence>
<feature type="transmembrane region" description="Helical" evidence="1">
    <location>
        <begin position="217"/>
        <end position="240"/>
    </location>
</feature>
<gene>
    <name evidence="2" type="ORF">M5W82_15470</name>
</gene>
<evidence type="ECO:0000256" key="1">
    <source>
        <dbReference type="SAM" id="Phobius"/>
    </source>
</evidence>
<evidence type="ECO:0000313" key="2">
    <source>
        <dbReference type="EMBL" id="MCY9548337.1"/>
    </source>
</evidence>
<feature type="transmembrane region" description="Helical" evidence="1">
    <location>
        <begin position="17"/>
        <end position="38"/>
    </location>
</feature>
<dbReference type="Pfam" id="PF12730">
    <property type="entry name" value="ABC2_membrane_4"/>
    <property type="match status" value="1"/>
</dbReference>
<accession>A0ABT4ERP3</accession>
<feature type="transmembrane region" description="Helical" evidence="1">
    <location>
        <begin position="175"/>
        <end position="197"/>
    </location>
</feature>
<feature type="transmembrane region" description="Helical" evidence="1">
    <location>
        <begin position="50"/>
        <end position="74"/>
    </location>
</feature>
<name>A0ABT4ERP3_9BACI</name>
<dbReference type="RefSeq" id="WP_268638206.1">
    <property type="nucleotide sequence ID" value="NZ_JAMDLZ010000027.1"/>
</dbReference>
<dbReference type="Proteomes" id="UP001527052">
    <property type="component" value="Unassembled WGS sequence"/>
</dbReference>
<dbReference type="EMBL" id="JAMDLZ010000027">
    <property type="protein sequence ID" value="MCY9548337.1"/>
    <property type="molecule type" value="Genomic_DNA"/>
</dbReference>
<keyword evidence="1" id="KW-1133">Transmembrane helix</keyword>
<proteinExistence type="predicted"/>
<keyword evidence="1" id="KW-0472">Membrane</keyword>
<evidence type="ECO:0000313" key="3">
    <source>
        <dbReference type="Proteomes" id="UP001527052"/>
    </source>
</evidence>